<dbReference type="EMBL" id="WTPW01000513">
    <property type="protein sequence ID" value="KAF0504096.1"/>
    <property type="molecule type" value="Genomic_DNA"/>
</dbReference>
<dbReference type="Proteomes" id="UP000439903">
    <property type="component" value="Unassembled WGS sequence"/>
</dbReference>
<dbReference type="OrthoDB" id="2446162at2759"/>
<name>A0A8H4EKG9_GIGMA</name>
<dbReference type="AlphaFoldDB" id="A0A8H4EKG9"/>
<evidence type="ECO:0000313" key="1">
    <source>
        <dbReference type="EMBL" id="KAF0504096.1"/>
    </source>
</evidence>
<gene>
    <name evidence="1" type="ORF">F8M41_019632</name>
</gene>
<accession>A0A8H4EKG9</accession>
<proteinExistence type="predicted"/>
<keyword evidence="2" id="KW-1185">Reference proteome</keyword>
<reference evidence="1 2" key="1">
    <citation type="journal article" date="2019" name="Environ. Microbiol.">
        <title>At the nexus of three kingdoms: the genome of the mycorrhizal fungus Gigaspora margarita provides insights into plant, endobacterial and fungal interactions.</title>
        <authorList>
            <person name="Venice F."/>
            <person name="Ghignone S."/>
            <person name="Salvioli di Fossalunga A."/>
            <person name="Amselem J."/>
            <person name="Novero M."/>
            <person name="Xianan X."/>
            <person name="Sedzielewska Toro K."/>
            <person name="Morin E."/>
            <person name="Lipzen A."/>
            <person name="Grigoriev I.V."/>
            <person name="Henrissat B."/>
            <person name="Martin F.M."/>
            <person name="Bonfante P."/>
        </authorList>
    </citation>
    <scope>NUCLEOTIDE SEQUENCE [LARGE SCALE GENOMIC DNA]</scope>
    <source>
        <strain evidence="1 2">BEG34</strain>
    </source>
</reference>
<organism evidence="1 2">
    <name type="scientific">Gigaspora margarita</name>
    <dbReference type="NCBI Taxonomy" id="4874"/>
    <lineage>
        <taxon>Eukaryota</taxon>
        <taxon>Fungi</taxon>
        <taxon>Fungi incertae sedis</taxon>
        <taxon>Mucoromycota</taxon>
        <taxon>Glomeromycotina</taxon>
        <taxon>Glomeromycetes</taxon>
        <taxon>Diversisporales</taxon>
        <taxon>Gigasporaceae</taxon>
        <taxon>Gigaspora</taxon>
    </lineage>
</organism>
<protein>
    <submittedName>
        <fullName evidence="1">Uncharacterized protein</fullName>
    </submittedName>
</protein>
<evidence type="ECO:0000313" key="2">
    <source>
        <dbReference type="Proteomes" id="UP000439903"/>
    </source>
</evidence>
<sequence>MAGKYDIIANTSDTLPNMEDSSNIEDDPMDISTKISNLYHLLDLRKDMGPNGFAVDKIIISQNSLKKLCNIIVPNSFKSISEINYASLNSKSLNLTGIYGTRESIAKYLLQSKLIDEQIHSQLVQSQTIKDNNNKPSLKTGIYLLIRNGHGLVIHWPEEDCYNIRASSQKRKNAVTLHRYFTKLTDVHFCLLNEEDLKTFDFNLRKKSSNEDEDDEDEDIDTEYTVKQVQQDRTDFNILKGFELNLPRSKKVINTKLTLPPSFPSAMSIESCHHQSFITCHINEPQEISEYDEHTDTFSGLQYFISEYLNRQDYSLQISSLIEIEDLFNLAYILQVEEELPVSYVAEIEKATDDNKKLEKDEKDIIAVDSDSLTNMYKDRLQFIYGLFDKNLDIPMDDSEQDRIKKEYSDVINKLESSIKDINSPKWKEYKKRFLSIQKSVESSANQEEQPLIYIIYQNLFENKSNYDKLIQNLKDFHKKLLKIPDQEDIPEIPDQQFIQSYLNNKEFDNYPDIKEEIIKLFYNEYTTWRDTFLNSIGDLVKDSQKFQNMSTKLQNNLEIRTHEIGKDYIKKICDNIKKKYNNNGSNRFVVKKVVSKKQKFKLEFELIKKRPSFITFTIYETHIDSEDVQNLFEDPNYVPTPQLQQRISNIGKYYYGQEFYFNSSRYIFK</sequence>
<comment type="caution">
    <text evidence="1">The sequence shown here is derived from an EMBL/GenBank/DDBJ whole genome shotgun (WGS) entry which is preliminary data.</text>
</comment>